<protein>
    <submittedName>
        <fullName evidence="3">Uncharacterized protein</fullName>
    </submittedName>
</protein>
<feature type="domain" description="DUF7102" evidence="1">
    <location>
        <begin position="329"/>
        <end position="492"/>
    </location>
</feature>
<reference evidence="3" key="2">
    <citation type="submission" date="2020-02" db="EMBL/GenBank/DDBJ databases">
        <authorList>
            <person name="Gilchrist C.L.M."/>
            <person name="Chooi Y.-H."/>
        </authorList>
    </citation>
    <scope>NUCLEOTIDE SEQUENCE</scope>
    <source>
        <strain evidence="3">MST-FP2251</strain>
    </source>
</reference>
<dbReference type="InterPro" id="IPR057559">
    <property type="entry name" value="SAM_6"/>
</dbReference>
<evidence type="ECO:0000313" key="3">
    <source>
        <dbReference type="EMBL" id="KAF9893260.1"/>
    </source>
</evidence>
<organism evidence="3 4">
    <name type="scientific">Aspergillus nanangensis</name>
    <dbReference type="NCBI Taxonomy" id="2582783"/>
    <lineage>
        <taxon>Eukaryota</taxon>
        <taxon>Fungi</taxon>
        <taxon>Dikarya</taxon>
        <taxon>Ascomycota</taxon>
        <taxon>Pezizomycotina</taxon>
        <taxon>Eurotiomycetes</taxon>
        <taxon>Eurotiomycetidae</taxon>
        <taxon>Eurotiales</taxon>
        <taxon>Aspergillaceae</taxon>
        <taxon>Aspergillus</taxon>
        <taxon>Aspergillus subgen. Circumdati</taxon>
    </lineage>
</organism>
<gene>
    <name evidence="3" type="ORF">FE257_011690</name>
</gene>
<dbReference type="AlphaFoldDB" id="A0AAD4GY04"/>
<name>A0AAD4GY04_ASPNN</name>
<feature type="domain" description="SAM-like" evidence="2">
    <location>
        <begin position="521"/>
        <end position="600"/>
    </location>
</feature>
<evidence type="ECO:0000259" key="2">
    <source>
        <dbReference type="Pfam" id="PF23395"/>
    </source>
</evidence>
<comment type="caution">
    <text evidence="3">The sequence shown here is derived from an EMBL/GenBank/DDBJ whole genome shotgun (WGS) entry which is preliminary data.</text>
</comment>
<dbReference type="EMBL" id="VCAU01000008">
    <property type="protein sequence ID" value="KAF9893260.1"/>
    <property type="molecule type" value="Genomic_DNA"/>
</dbReference>
<sequence length="620" mass="70518">MEPSKEPSLLDYARYYGIASNFTAINPARLVEEACATATPLPQDVVSEFTDQLHDAQKCLDDDISHEKLDIRMDCASFLFSVRRDVQAQNIDIPWHAILPPFTSIDDIKLDVPLLATIDKDTDFLSTPPLRYQQDEIEIQPLQLLSKAPDVAAPDGVTEDFDQLMEDIKFEKLDCSKKAFLVLQDMKKYRERPLKEMDALFQNLTIMTQQDKISEHLCHLLRLPVTNIDSEELLDIGHDTTAEGVAEVDTTRKVSGHQVNDMGTYPISVEELSSSNNPSSIIDLSRIARATLKEMSEFFTCTPEDSTTSMSNEPLSSAPNATITITSPLIDPIQQIYRDYETRQQNDAKGSLQRHTFQKLPKEADIIISPTTGIVLTTSQATTQLYLPGHEPADPLIPKVESINSPLRERIYLLAFRYEYLYVFVCYQVVSPQNSQDKFSGLTADKRNLGSFTLLNAFCNSISTYSSVTPLAIPASPETISGWVLYLTQRHPSKFPLSTPDTMLFTRKDHSPQTETQLQCLEKETLWEHFLRRAGLNPYAAQVILLALREIQPKCHHDTPPRNNQIRGALSKFIEMGPTERRHYFSDLVGERVLQRVNRLVERDWQCDWALEFDDHYDER</sequence>
<accession>A0AAD4GY04</accession>
<keyword evidence="4" id="KW-1185">Reference proteome</keyword>
<dbReference type="Pfam" id="PF23395">
    <property type="entry name" value="SAM_6"/>
    <property type="match status" value="1"/>
</dbReference>
<proteinExistence type="predicted"/>
<evidence type="ECO:0000313" key="4">
    <source>
        <dbReference type="Proteomes" id="UP001194746"/>
    </source>
</evidence>
<dbReference type="Pfam" id="PF23394">
    <property type="entry name" value="DUF7102"/>
    <property type="match status" value="1"/>
</dbReference>
<reference evidence="3" key="1">
    <citation type="journal article" date="2019" name="Beilstein J. Org. Chem.">
        <title>Nanangenines: drimane sesquiterpenoids as the dominant metabolite cohort of a novel Australian fungus, Aspergillus nanangensis.</title>
        <authorList>
            <person name="Lacey H.J."/>
            <person name="Gilchrist C.L.M."/>
            <person name="Crombie A."/>
            <person name="Kalaitzis J.A."/>
            <person name="Vuong D."/>
            <person name="Rutledge P.J."/>
            <person name="Turner P."/>
            <person name="Pitt J.I."/>
            <person name="Lacey E."/>
            <person name="Chooi Y.H."/>
            <person name="Piggott A.M."/>
        </authorList>
    </citation>
    <scope>NUCLEOTIDE SEQUENCE</scope>
    <source>
        <strain evidence="3">MST-FP2251</strain>
    </source>
</reference>
<dbReference type="InterPro" id="IPR055528">
    <property type="entry name" value="DUF7102"/>
</dbReference>
<dbReference type="Proteomes" id="UP001194746">
    <property type="component" value="Unassembled WGS sequence"/>
</dbReference>
<evidence type="ECO:0000259" key="1">
    <source>
        <dbReference type="Pfam" id="PF23394"/>
    </source>
</evidence>